<dbReference type="PANTHER" id="PTHR38471:SF2">
    <property type="entry name" value="FOUR HELIX BUNDLE PROTEIN"/>
    <property type="match status" value="1"/>
</dbReference>
<sequence>MHKVEDLKIWQKSMQLTKLVYKVVSDLPSDEKYGLISQIKRSSISIPSNIAEGAGRNSNKEFKHFLSIANGSSYELHTQLTLTVELNLIQKEKIQPVLSLIIEVQKMNYSFQKRLNNISNLNTQI</sequence>
<dbReference type="Pfam" id="PF05635">
    <property type="entry name" value="23S_rRNA_IVP"/>
    <property type="match status" value="1"/>
</dbReference>
<keyword evidence="2" id="KW-1185">Reference proteome</keyword>
<dbReference type="RefSeq" id="WP_090123675.1">
    <property type="nucleotide sequence ID" value="NZ_FNNJ01000006.1"/>
</dbReference>
<dbReference type="SUPFAM" id="SSF158446">
    <property type="entry name" value="IVS-encoded protein-like"/>
    <property type="match status" value="1"/>
</dbReference>
<protein>
    <submittedName>
        <fullName evidence="1">Four helix bundle protein</fullName>
    </submittedName>
</protein>
<dbReference type="InterPro" id="IPR036583">
    <property type="entry name" value="23S_rRNA_IVS_sf"/>
</dbReference>
<dbReference type="AlphaFoldDB" id="A0A1H3C8T1"/>
<dbReference type="OrthoDB" id="9811959at2"/>
<dbReference type="Gene3D" id="1.20.1440.60">
    <property type="entry name" value="23S rRNA-intervening sequence"/>
    <property type="match status" value="1"/>
</dbReference>
<proteinExistence type="predicted"/>
<evidence type="ECO:0000313" key="2">
    <source>
        <dbReference type="Proteomes" id="UP000199595"/>
    </source>
</evidence>
<dbReference type="InterPro" id="IPR012657">
    <property type="entry name" value="23S_rRNA-intervening_sequence"/>
</dbReference>
<name>A0A1H3C8T1_9FLAO</name>
<dbReference type="STRING" id="762486.SAMN05444411_10691"/>
<dbReference type="Proteomes" id="UP000199595">
    <property type="component" value="Unassembled WGS sequence"/>
</dbReference>
<dbReference type="CDD" id="cd16377">
    <property type="entry name" value="23S_rRNA_IVP_like"/>
    <property type="match status" value="1"/>
</dbReference>
<dbReference type="PANTHER" id="PTHR38471">
    <property type="entry name" value="FOUR HELIX BUNDLE PROTEIN"/>
    <property type="match status" value="1"/>
</dbReference>
<dbReference type="EMBL" id="FNNJ01000006">
    <property type="protein sequence ID" value="SDX50496.1"/>
    <property type="molecule type" value="Genomic_DNA"/>
</dbReference>
<reference evidence="1 2" key="1">
    <citation type="submission" date="2016-10" db="EMBL/GenBank/DDBJ databases">
        <authorList>
            <person name="de Groot N.N."/>
        </authorList>
    </citation>
    <scope>NUCLEOTIDE SEQUENCE [LARGE SCALE GENOMIC DNA]</scope>
    <source>
        <strain evidence="1 2">DSM 24956</strain>
    </source>
</reference>
<dbReference type="NCBIfam" id="TIGR02436">
    <property type="entry name" value="four helix bundle protein"/>
    <property type="match status" value="1"/>
</dbReference>
<accession>A0A1H3C8T1</accession>
<gene>
    <name evidence="1" type="ORF">SAMN05444411_10691</name>
</gene>
<evidence type="ECO:0000313" key="1">
    <source>
        <dbReference type="EMBL" id="SDX50496.1"/>
    </source>
</evidence>
<organism evidence="1 2">
    <name type="scientific">Lutibacter oricola</name>
    <dbReference type="NCBI Taxonomy" id="762486"/>
    <lineage>
        <taxon>Bacteria</taxon>
        <taxon>Pseudomonadati</taxon>
        <taxon>Bacteroidota</taxon>
        <taxon>Flavobacteriia</taxon>
        <taxon>Flavobacteriales</taxon>
        <taxon>Flavobacteriaceae</taxon>
        <taxon>Lutibacter</taxon>
    </lineage>
</organism>